<gene>
    <name evidence="2" type="ORF">EV02_1734</name>
</gene>
<feature type="domain" description="Glycosyltransferase 2-like" evidence="1">
    <location>
        <begin position="14"/>
        <end position="174"/>
    </location>
</feature>
<dbReference type="STRING" id="59926.EV02_1734"/>
<accession>A0A0A2B5F9</accession>
<dbReference type="GO" id="GO:0016758">
    <property type="term" value="F:hexosyltransferase activity"/>
    <property type="evidence" value="ECO:0007669"/>
    <property type="project" value="UniProtKB-ARBA"/>
</dbReference>
<dbReference type="PANTHER" id="PTHR22916">
    <property type="entry name" value="GLYCOSYLTRANSFERASE"/>
    <property type="match status" value="1"/>
</dbReference>
<dbReference type="RefSeq" id="WP_032520291.1">
    <property type="nucleotide sequence ID" value="NZ_CP138981.1"/>
</dbReference>
<dbReference type="AlphaFoldDB" id="A0A0A2B5F9"/>
<dbReference type="PANTHER" id="PTHR22916:SF3">
    <property type="entry name" value="UDP-GLCNAC:BETAGAL BETA-1,3-N-ACETYLGLUCOSAMINYLTRANSFERASE-LIKE PROTEIN 1"/>
    <property type="match status" value="1"/>
</dbReference>
<reference evidence="3" key="1">
    <citation type="journal article" date="2014" name="Sci. Data">
        <title>Genomes of diverse isolates of the marine cyanobacterium Prochlorococcus.</title>
        <authorList>
            <person name="Biller S."/>
            <person name="Berube P."/>
            <person name="Thompson J."/>
            <person name="Kelly L."/>
            <person name="Roggensack S."/>
            <person name="Awad L."/>
            <person name="Roache-Johnson K."/>
            <person name="Ding H."/>
            <person name="Giovannoni S.J."/>
            <person name="Moore L.R."/>
            <person name="Chisholm S.W."/>
        </authorList>
    </citation>
    <scope>NUCLEOTIDE SEQUENCE [LARGE SCALE GENOMIC DNA]</scope>
    <source>
        <strain evidence="3">SB</strain>
    </source>
</reference>
<sequence>MSNSNKYKSRPKLTIITICKNSEKTISDAVKSVLDILNIAEGIEYIIQDGKSRDDTNQIIKELTKDNNKVKIYRETDKGIYDAMNKALDKAKGEFILFLNSDDILLNNFLKKSYVDIFKSDFDCLIAPVMFFKRPSKRILRYWLVKEGNLNFISSLIYSPYPPHPGFICKRKILSKYKFNLKYNIASDYLQMNSILKDSSVKRKYLERPIVAMAMNGESNRIRSIIKSKKEINQINKKIKFSENIALRYIRNLIQHIIPLIKQKKLMDFY</sequence>
<dbReference type="Proteomes" id="UP000030345">
    <property type="component" value="Unassembled WGS sequence"/>
</dbReference>
<dbReference type="InterPro" id="IPR001173">
    <property type="entry name" value="Glyco_trans_2-like"/>
</dbReference>
<keyword evidence="2" id="KW-0808">Transferase</keyword>
<dbReference type="eggNOG" id="COG1216">
    <property type="taxonomic scope" value="Bacteria"/>
</dbReference>
<dbReference type="Gene3D" id="3.90.550.10">
    <property type="entry name" value="Spore Coat Polysaccharide Biosynthesis Protein SpsA, Chain A"/>
    <property type="match status" value="1"/>
</dbReference>
<proteinExistence type="predicted"/>
<evidence type="ECO:0000259" key="1">
    <source>
        <dbReference type="Pfam" id="PF00535"/>
    </source>
</evidence>
<dbReference type="Pfam" id="PF00535">
    <property type="entry name" value="Glycos_transf_2"/>
    <property type="match status" value="1"/>
</dbReference>
<organism evidence="2 3">
    <name type="scientific">Prochlorococcus marinus str. SB</name>
    <dbReference type="NCBI Taxonomy" id="59926"/>
    <lineage>
        <taxon>Bacteria</taxon>
        <taxon>Bacillati</taxon>
        <taxon>Cyanobacteriota</taxon>
        <taxon>Cyanophyceae</taxon>
        <taxon>Synechococcales</taxon>
        <taxon>Prochlorococcaceae</taxon>
        <taxon>Prochlorococcus</taxon>
    </lineage>
</organism>
<dbReference type="InterPro" id="IPR029044">
    <property type="entry name" value="Nucleotide-diphossugar_trans"/>
</dbReference>
<evidence type="ECO:0000313" key="3">
    <source>
        <dbReference type="Proteomes" id="UP000030345"/>
    </source>
</evidence>
<comment type="caution">
    <text evidence="2">The sequence shown here is derived from an EMBL/GenBank/DDBJ whole genome shotgun (WGS) entry which is preliminary data.</text>
</comment>
<evidence type="ECO:0000313" key="2">
    <source>
        <dbReference type="EMBL" id="KGG09056.1"/>
    </source>
</evidence>
<protein>
    <submittedName>
        <fullName evidence="2">Glycosyl transferase</fullName>
    </submittedName>
</protein>
<dbReference type="EMBL" id="JNAS01000002">
    <property type="protein sequence ID" value="KGG09056.1"/>
    <property type="molecule type" value="Genomic_DNA"/>
</dbReference>
<dbReference type="SUPFAM" id="SSF53448">
    <property type="entry name" value="Nucleotide-diphospho-sugar transferases"/>
    <property type="match status" value="1"/>
</dbReference>
<name>A0A0A2B5F9_PROMR</name>